<feature type="DNA-binding region" description="H-T-H motif" evidence="4">
    <location>
        <begin position="29"/>
        <end position="48"/>
    </location>
</feature>
<dbReference type="Pfam" id="PF00440">
    <property type="entry name" value="TetR_N"/>
    <property type="match status" value="1"/>
</dbReference>
<dbReference type="KEGG" id="lti:JW886_05805"/>
<dbReference type="Pfam" id="PF16925">
    <property type="entry name" value="TetR_C_13"/>
    <property type="match status" value="1"/>
</dbReference>
<dbReference type="EMBL" id="CP070872">
    <property type="protein sequence ID" value="QSE75992.1"/>
    <property type="molecule type" value="Genomic_DNA"/>
</dbReference>
<dbReference type="Proteomes" id="UP000663608">
    <property type="component" value="Chromosome"/>
</dbReference>
<dbReference type="InterPro" id="IPR001647">
    <property type="entry name" value="HTH_TetR"/>
</dbReference>
<keyword evidence="3" id="KW-0804">Transcription</keyword>
<dbReference type="InterPro" id="IPR036271">
    <property type="entry name" value="Tet_transcr_reg_TetR-rel_C_sf"/>
</dbReference>
<evidence type="ECO:0000256" key="4">
    <source>
        <dbReference type="PROSITE-ProRule" id="PRU00335"/>
    </source>
</evidence>
<sequence length="195" mass="22630">MARAKTFDYEEILDKATTLFLEKGYDNTSFQDLVDHLGIHRRSIYDTYGDKKELYLKSLKKYARFVNQNYFSLLKDSMTITEKFETIFNYSAFPKKDCPKGCLFVNSATELAMRDKEISILVEQFFEDTKRFFVHLLSMAQEKKELAPETDIYTLASYLNNALIGIRVLVRCSPAEKELTNIISTTLSVLKVNHN</sequence>
<evidence type="ECO:0000256" key="1">
    <source>
        <dbReference type="ARBA" id="ARBA00023015"/>
    </source>
</evidence>
<dbReference type="InterPro" id="IPR009057">
    <property type="entry name" value="Homeodomain-like_sf"/>
</dbReference>
<dbReference type="PROSITE" id="PS50977">
    <property type="entry name" value="HTH_TETR_2"/>
    <property type="match status" value="1"/>
</dbReference>
<dbReference type="SUPFAM" id="SSF46689">
    <property type="entry name" value="Homeodomain-like"/>
    <property type="match status" value="1"/>
</dbReference>
<dbReference type="SUPFAM" id="SSF48498">
    <property type="entry name" value="Tetracyclin repressor-like, C-terminal domain"/>
    <property type="match status" value="1"/>
</dbReference>
<evidence type="ECO:0000313" key="7">
    <source>
        <dbReference type="Proteomes" id="UP000663608"/>
    </source>
</evidence>
<keyword evidence="1" id="KW-0805">Transcription regulation</keyword>
<keyword evidence="2 4" id="KW-0238">DNA-binding</keyword>
<evidence type="ECO:0000256" key="2">
    <source>
        <dbReference type="ARBA" id="ARBA00023125"/>
    </source>
</evidence>
<proteinExistence type="predicted"/>
<dbReference type="RefSeq" id="WP_205871546.1">
    <property type="nucleotide sequence ID" value="NZ_CP070872.1"/>
</dbReference>
<dbReference type="Gene3D" id="1.10.357.10">
    <property type="entry name" value="Tetracycline Repressor, domain 2"/>
    <property type="match status" value="1"/>
</dbReference>
<organism evidence="6 7">
    <name type="scientific">Lactococcus taiwanensis</name>
    <dbReference type="NCBI Taxonomy" id="1151742"/>
    <lineage>
        <taxon>Bacteria</taxon>
        <taxon>Bacillati</taxon>
        <taxon>Bacillota</taxon>
        <taxon>Bacilli</taxon>
        <taxon>Lactobacillales</taxon>
        <taxon>Streptococcaceae</taxon>
        <taxon>Lactococcus</taxon>
    </lineage>
</organism>
<accession>A0AA45KET0</accession>
<evidence type="ECO:0000313" key="6">
    <source>
        <dbReference type="EMBL" id="QSE75992.1"/>
    </source>
</evidence>
<dbReference type="PANTHER" id="PTHR47506">
    <property type="entry name" value="TRANSCRIPTIONAL REGULATORY PROTEIN"/>
    <property type="match status" value="1"/>
</dbReference>
<dbReference type="PRINTS" id="PR00455">
    <property type="entry name" value="HTHTETR"/>
</dbReference>
<dbReference type="Gene3D" id="1.10.10.60">
    <property type="entry name" value="Homeodomain-like"/>
    <property type="match status" value="1"/>
</dbReference>
<reference evidence="6 7" key="1">
    <citation type="submission" date="2021-02" db="EMBL/GenBank/DDBJ databases">
        <title>Complete genome sequence of Lactococcus lactis strain K_LL004.</title>
        <authorList>
            <person name="Kim H.B."/>
        </authorList>
    </citation>
    <scope>NUCLEOTIDE SEQUENCE [LARGE SCALE GENOMIC DNA]</scope>
    <source>
        <strain evidence="6 7">K_LL004</strain>
    </source>
</reference>
<dbReference type="GO" id="GO:0003677">
    <property type="term" value="F:DNA binding"/>
    <property type="evidence" value="ECO:0007669"/>
    <property type="project" value="UniProtKB-UniRule"/>
</dbReference>
<evidence type="ECO:0000259" key="5">
    <source>
        <dbReference type="PROSITE" id="PS50977"/>
    </source>
</evidence>
<keyword evidence="7" id="KW-1185">Reference proteome</keyword>
<name>A0AA45KET0_9LACT</name>
<dbReference type="PANTHER" id="PTHR47506:SF1">
    <property type="entry name" value="HTH-TYPE TRANSCRIPTIONAL REGULATOR YJDC"/>
    <property type="match status" value="1"/>
</dbReference>
<protein>
    <submittedName>
        <fullName evidence="6">TetR/AcrR family transcriptional regulator</fullName>
    </submittedName>
</protein>
<feature type="domain" description="HTH tetR-type" evidence="5">
    <location>
        <begin position="6"/>
        <end position="66"/>
    </location>
</feature>
<gene>
    <name evidence="6" type="ORF">JW886_05805</name>
</gene>
<dbReference type="InterPro" id="IPR011075">
    <property type="entry name" value="TetR_C"/>
</dbReference>
<dbReference type="AlphaFoldDB" id="A0AA45KET0"/>
<evidence type="ECO:0000256" key="3">
    <source>
        <dbReference type="ARBA" id="ARBA00023163"/>
    </source>
</evidence>